<protein>
    <recommendedName>
        <fullName evidence="1">Dinitrogenase iron-molybdenum cofactor biosynthesis domain-containing protein</fullName>
    </recommendedName>
</protein>
<reference evidence="2" key="1">
    <citation type="journal article" date="2014" name="Front. Microbiol.">
        <title>High frequency of phylogenetically diverse reductive dehalogenase-homologous genes in deep subseafloor sedimentary metagenomes.</title>
        <authorList>
            <person name="Kawai M."/>
            <person name="Futagami T."/>
            <person name="Toyoda A."/>
            <person name="Takaki Y."/>
            <person name="Nishi S."/>
            <person name="Hori S."/>
            <person name="Arai W."/>
            <person name="Tsubouchi T."/>
            <person name="Morono Y."/>
            <person name="Uchiyama I."/>
            <person name="Ito T."/>
            <person name="Fujiyama A."/>
            <person name="Inagaki F."/>
            <person name="Takami H."/>
        </authorList>
    </citation>
    <scope>NUCLEOTIDE SEQUENCE</scope>
    <source>
        <strain evidence="2">Expedition CK06-06</strain>
    </source>
</reference>
<dbReference type="SUPFAM" id="SSF53146">
    <property type="entry name" value="Nitrogenase accessory factor-like"/>
    <property type="match status" value="1"/>
</dbReference>
<comment type="caution">
    <text evidence="2">The sequence shown here is derived from an EMBL/GenBank/DDBJ whole genome shotgun (WGS) entry which is preliminary data.</text>
</comment>
<proteinExistence type="predicted"/>
<evidence type="ECO:0000259" key="1">
    <source>
        <dbReference type="Pfam" id="PF02579"/>
    </source>
</evidence>
<dbReference type="InterPro" id="IPR003731">
    <property type="entry name" value="Di-Nase_FeMo-co_biosynth"/>
</dbReference>
<evidence type="ECO:0000313" key="2">
    <source>
        <dbReference type="EMBL" id="GAH17854.1"/>
    </source>
</evidence>
<dbReference type="PANTHER" id="PTHR42983">
    <property type="entry name" value="DINITROGENASE IRON-MOLYBDENUM COFACTOR PROTEIN-RELATED"/>
    <property type="match status" value="1"/>
</dbReference>
<dbReference type="PANTHER" id="PTHR42983:SF1">
    <property type="entry name" value="IRON-MOLYBDENUM PROTEIN"/>
    <property type="match status" value="1"/>
</dbReference>
<dbReference type="AlphaFoldDB" id="X1EL35"/>
<dbReference type="Pfam" id="PF02579">
    <property type="entry name" value="Nitro_FeMo-Co"/>
    <property type="match status" value="1"/>
</dbReference>
<sequence length="118" mass="13142">MNHKKTLMKKIAVPSSNGLLGVHFGHCEHFYIYETEGGKVKKKEVITPPPHQPDLYPAWLNEKKVTHVIAGGMGQKAIDNFKSKSINIHTGAPQKSPDEIIQRFLNGTLETTANLCDH</sequence>
<accession>X1EL35</accession>
<dbReference type="EMBL" id="BART01030562">
    <property type="protein sequence ID" value="GAH17854.1"/>
    <property type="molecule type" value="Genomic_DNA"/>
</dbReference>
<name>X1EL35_9ZZZZ</name>
<dbReference type="InterPro" id="IPR036105">
    <property type="entry name" value="DiNase_FeMo-co_biosyn_sf"/>
</dbReference>
<feature type="domain" description="Dinitrogenase iron-molybdenum cofactor biosynthesis" evidence="1">
    <location>
        <begin position="23"/>
        <end position="105"/>
    </location>
</feature>
<organism evidence="2">
    <name type="scientific">marine sediment metagenome</name>
    <dbReference type="NCBI Taxonomy" id="412755"/>
    <lineage>
        <taxon>unclassified sequences</taxon>
        <taxon>metagenomes</taxon>
        <taxon>ecological metagenomes</taxon>
    </lineage>
</organism>
<dbReference type="Gene3D" id="3.30.420.130">
    <property type="entry name" value="Dinitrogenase iron-molybdenum cofactor biosynthesis domain"/>
    <property type="match status" value="1"/>
</dbReference>
<gene>
    <name evidence="2" type="ORF">S01H4_53315</name>
</gene>